<reference evidence="2 3" key="1">
    <citation type="journal article" date="2016" name="Nat. Commun.">
        <title>Thousands of microbial genomes shed light on interconnected biogeochemical processes in an aquifer system.</title>
        <authorList>
            <person name="Anantharaman K."/>
            <person name="Brown C.T."/>
            <person name="Hug L.A."/>
            <person name="Sharon I."/>
            <person name="Castelle C.J."/>
            <person name="Probst A.J."/>
            <person name="Thomas B.C."/>
            <person name="Singh A."/>
            <person name="Wilkins M.J."/>
            <person name="Karaoz U."/>
            <person name="Brodie E.L."/>
            <person name="Williams K.H."/>
            <person name="Hubbard S.S."/>
            <person name="Banfield J.F."/>
        </authorList>
    </citation>
    <scope>NUCLEOTIDE SEQUENCE [LARGE SCALE GENOMIC DNA]</scope>
</reference>
<evidence type="ECO:0000256" key="1">
    <source>
        <dbReference type="SAM" id="Phobius"/>
    </source>
</evidence>
<protein>
    <submittedName>
        <fullName evidence="2">Uncharacterized protein</fullName>
    </submittedName>
</protein>
<feature type="transmembrane region" description="Helical" evidence="1">
    <location>
        <begin position="40"/>
        <end position="62"/>
    </location>
</feature>
<keyword evidence="1" id="KW-0472">Membrane</keyword>
<feature type="transmembrane region" description="Helical" evidence="1">
    <location>
        <begin position="12"/>
        <end position="34"/>
    </location>
</feature>
<organism evidence="2 3">
    <name type="scientific">Candidatus Woesebacteria bacterium RIFCSPHIGHO2_12_FULL_41_24</name>
    <dbReference type="NCBI Taxonomy" id="1802510"/>
    <lineage>
        <taxon>Bacteria</taxon>
        <taxon>Candidatus Woeseibacteriota</taxon>
    </lineage>
</organism>
<proteinExistence type="predicted"/>
<evidence type="ECO:0000313" key="3">
    <source>
        <dbReference type="Proteomes" id="UP000178603"/>
    </source>
</evidence>
<evidence type="ECO:0000313" key="2">
    <source>
        <dbReference type="EMBL" id="OGM53695.1"/>
    </source>
</evidence>
<dbReference type="EMBL" id="MGGW01000021">
    <property type="protein sequence ID" value="OGM53695.1"/>
    <property type="molecule type" value="Genomic_DNA"/>
</dbReference>
<sequence>MKPKRQIDASKKAKLSTVITILLWLSFLSLLFFTRPDNNLLVSLFITNFFLAMLFTLSILLLNTGKGIVISSAITLFLILRIIGIGNILNLILITGIVVAFEFYFRKPS</sequence>
<accession>A0A1F8AR74</accession>
<gene>
    <name evidence="2" type="ORF">A3E44_02325</name>
</gene>
<dbReference type="AlphaFoldDB" id="A0A1F8AR74"/>
<keyword evidence="1" id="KW-1133">Transmembrane helix</keyword>
<feature type="transmembrane region" description="Helical" evidence="1">
    <location>
        <begin position="74"/>
        <end position="101"/>
    </location>
</feature>
<name>A0A1F8AR74_9BACT</name>
<comment type="caution">
    <text evidence="2">The sequence shown here is derived from an EMBL/GenBank/DDBJ whole genome shotgun (WGS) entry which is preliminary data.</text>
</comment>
<dbReference type="Proteomes" id="UP000178603">
    <property type="component" value="Unassembled WGS sequence"/>
</dbReference>
<keyword evidence="1" id="KW-0812">Transmembrane</keyword>